<dbReference type="RefSeq" id="WP_346751274.1">
    <property type="nucleotide sequence ID" value="NZ_JAUJEA010000002.1"/>
</dbReference>
<name>A0ABT8KLY5_9BACT</name>
<evidence type="ECO:0000313" key="2">
    <source>
        <dbReference type="Proteomes" id="UP001172082"/>
    </source>
</evidence>
<reference evidence="1" key="1">
    <citation type="submission" date="2023-06" db="EMBL/GenBank/DDBJ databases">
        <title>Genomic of Parafulvivirga corallium.</title>
        <authorList>
            <person name="Wang G."/>
        </authorList>
    </citation>
    <scope>NUCLEOTIDE SEQUENCE</scope>
    <source>
        <strain evidence="1">BMA10</strain>
    </source>
</reference>
<evidence type="ECO:0000313" key="1">
    <source>
        <dbReference type="EMBL" id="MDN5201248.1"/>
    </source>
</evidence>
<accession>A0ABT8KLY5</accession>
<dbReference type="EMBL" id="JAUJEA010000002">
    <property type="protein sequence ID" value="MDN5201248.1"/>
    <property type="molecule type" value="Genomic_DNA"/>
</dbReference>
<sequence length="114" mass="13216">MQTLNGDTLFCFSRPQARTLAKLLISGSYSDSISNSISLENQRLYVVLEKKDKLINNLNLKIEFTSQIIDNQGQNLRFLKEHLKKVDKKLTQSRRQKKWMLVSLISLTIFSVIK</sequence>
<dbReference type="Proteomes" id="UP001172082">
    <property type="component" value="Unassembled WGS sequence"/>
</dbReference>
<gene>
    <name evidence="1" type="ORF">QQ008_07740</name>
</gene>
<keyword evidence="2" id="KW-1185">Reference proteome</keyword>
<organism evidence="1 2">
    <name type="scientific">Splendidivirga corallicola</name>
    <dbReference type="NCBI Taxonomy" id="3051826"/>
    <lineage>
        <taxon>Bacteria</taxon>
        <taxon>Pseudomonadati</taxon>
        <taxon>Bacteroidota</taxon>
        <taxon>Cytophagia</taxon>
        <taxon>Cytophagales</taxon>
        <taxon>Splendidivirgaceae</taxon>
        <taxon>Splendidivirga</taxon>
    </lineage>
</organism>
<protein>
    <submittedName>
        <fullName evidence="1">Uncharacterized protein</fullName>
    </submittedName>
</protein>
<comment type="caution">
    <text evidence="1">The sequence shown here is derived from an EMBL/GenBank/DDBJ whole genome shotgun (WGS) entry which is preliminary data.</text>
</comment>
<proteinExistence type="predicted"/>